<evidence type="ECO:0000259" key="1">
    <source>
        <dbReference type="PROSITE" id="PS51186"/>
    </source>
</evidence>
<keyword evidence="2" id="KW-0808">Transferase</keyword>
<dbReference type="PROSITE" id="PS51186">
    <property type="entry name" value="GNAT"/>
    <property type="match status" value="1"/>
</dbReference>
<dbReference type="InterPro" id="IPR000182">
    <property type="entry name" value="GNAT_dom"/>
</dbReference>
<evidence type="ECO:0000313" key="2">
    <source>
        <dbReference type="EMBL" id="KIN11953.1"/>
    </source>
</evidence>
<proteinExistence type="predicted"/>
<name>A0A0C3EBZ1_9VIBR</name>
<dbReference type="SUPFAM" id="SSF55729">
    <property type="entry name" value="Acyl-CoA N-acyltransferases (Nat)"/>
    <property type="match status" value="1"/>
</dbReference>
<dbReference type="InterPro" id="IPR050276">
    <property type="entry name" value="MshD_Acetyltransferase"/>
</dbReference>
<comment type="caution">
    <text evidence="2">The sequence shown here is derived from an EMBL/GenBank/DDBJ whole genome shotgun (WGS) entry which is preliminary data.</text>
</comment>
<protein>
    <submittedName>
        <fullName evidence="2">Acetyltransferase</fullName>
    </submittedName>
</protein>
<gene>
    <name evidence="2" type="ORF">SU60_05205</name>
</gene>
<dbReference type="GO" id="GO:0016747">
    <property type="term" value="F:acyltransferase activity, transferring groups other than amino-acyl groups"/>
    <property type="evidence" value="ECO:0007669"/>
    <property type="project" value="InterPro"/>
</dbReference>
<dbReference type="OrthoDB" id="5187710at2"/>
<dbReference type="RefSeq" id="WP_041154683.1">
    <property type="nucleotide sequence ID" value="NZ_CBCRVP010000003.1"/>
</dbReference>
<keyword evidence="3" id="KW-1185">Reference proteome</keyword>
<evidence type="ECO:0000313" key="3">
    <source>
        <dbReference type="Proteomes" id="UP000031977"/>
    </source>
</evidence>
<organism evidence="2 3">
    <name type="scientific">Vibrio mytili</name>
    <dbReference type="NCBI Taxonomy" id="50718"/>
    <lineage>
        <taxon>Bacteria</taxon>
        <taxon>Pseudomonadati</taxon>
        <taxon>Pseudomonadota</taxon>
        <taxon>Gammaproteobacteria</taxon>
        <taxon>Vibrionales</taxon>
        <taxon>Vibrionaceae</taxon>
        <taxon>Vibrio</taxon>
    </lineage>
</organism>
<dbReference type="PANTHER" id="PTHR43617">
    <property type="entry name" value="L-AMINO ACID N-ACETYLTRANSFERASE"/>
    <property type="match status" value="1"/>
</dbReference>
<dbReference type="AlphaFoldDB" id="A0A0C3EBZ1"/>
<accession>A0A0C3EBZ1</accession>
<dbReference type="Proteomes" id="UP000031977">
    <property type="component" value="Unassembled WGS sequence"/>
</dbReference>
<dbReference type="Pfam" id="PF00583">
    <property type="entry name" value="Acetyltransf_1"/>
    <property type="match status" value="1"/>
</dbReference>
<sequence>MTIQPATKDDLFAVFTLENTLFGEHAYPQFFFRQAFDCWGESLLVAKDCDQVAGYLLLTTSSDHNQYWIMSLAVSTQHQGKGVARSLIRRAIEPLPKGAKVSLTVEPNNQAARTLYLSLGFEIVSEEVNYFGDEESRLVMELIK</sequence>
<dbReference type="Gene3D" id="3.40.630.30">
    <property type="match status" value="1"/>
</dbReference>
<dbReference type="CDD" id="cd04301">
    <property type="entry name" value="NAT_SF"/>
    <property type="match status" value="1"/>
</dbReference>
<dbReference type="STRING" id="50718.SU60_05205"/>
<dbReference type="InterPro" id="IPR016181">
    <property type="entry name" value="Acyl_CoA_acyltransferase"/>
</dbReference>
<dbReference type="EMBL" id="JXOK01000010">
    <property type="protein sequence ID" value="KIN11953.1"/>
    <property type="molecule type" value="Genomic_DNA"/>
</dbReference>
<reference evidence="2 3" key="1">
    <citation type="submission" date="2015-01" db="EMBL/GenBank/DDBJ databases">
        <title>Draft genome of Vibrio mytili type strain CAIM 528.</title>
        <authorList>
            <person name="Gonzalez-Castillo A."/>
            <person name="Gomez-Gil B."/>
            <person name="Enciso-Ibarra J."/>
        </authorList>
    </citation>
    <scope>NUCLEOTIDE SEQUENCE [LARGE SCALE GENOMIC DNA]</scope>
    <source>
        <strain evidence="2 3">CAIM 528</strain>
    </source>
</reference>
<feature type="domain" description="N-acetyltransferase" evidence="1">
    <location>
        <begin position="1"/>
        <end position="144"/>
    </location>
</feature>